<name>A0ACC2LFJ9_PERAE</name>
<keyword evidence="2" id="KW-1185">Reference proteome</keyword>
<gene>
    <name evidence="1" type="ORF">MRB53_025209</name>
</gene>
<comment type="caution">
    <text evidence="1">The sequence shown here is derived from an EMBL/GenBank/DDBJ whole genome shotgun (WGS) entry which is preliminary data.</text>
</comment>
<evidence type="ECO:0000313" key="1">
    <source>
        <dbReference type="EMBL" id="KAJ8631873.1"/>
    </source>
</evidence>
<proteinExistence type="predicted"/>
<dbReference type="Proteomes" id="UP001234297">
    <property type="component" value="Chromosome 8"/>
</dbReference>
<reference evidence="1 2" key="1">
    <citation type="journal article" date="2022" name="Hortic Res">
        <title>A haplotype resolved chromosomal level avocado genome allows analysis of novel avocado genes.</title>
        <authorList>
            <person name="Nath O."/>
            <person name="Fletcher S.J."/>
            <person name="Hayward A."/>
            <person name="Shaw L.M."/>
            <person name="Masouleh A.K."/>
            <person name="Furtado A."/>
            <person name="Henry R.J."/>
            <person name="Mitter N."/>
        </authorList>
    </citation>
    <scope>NUCLEOTIDE SEQUENCE [LARGE SCALE GENOMIC DNA]</scope>
    <source>
        <strain evidence="2">cv. Hass</strain>
    </source>
</reference>
<protein>
    <submittedName>
        <fullName evidence="1">Uncharacterized protein</fullName>
    </submittedName>
</protein>
<organism evidence="1 2">
    <name type="scientific">Persea americana</name>
    <name type="common">Avocado</name>
    <dbReference type="NCBI Taxonomy" id="3435"/>
    <lineage>
        <taxon>Eukaryota</taxon>
        <taxon>Viridiplantae</taxon>
        <taxon>Streptophyta</taxon>
        <taxon>Embryophyta</taxon>
        <taxon>Tracheophyta</taxon>
        <taxon>Spermatophyta</taxon>
        <taxon>Magnoliopsida</taxon>
        <taxon>Magnoliidae</taxon>
        <taxon>Laurales</taxon>
        <taxon>Lauraceae</taxon>
        <taxon>Persea</taxon>
    </lineage>
</organism>
<dbReference type="EMBL" id="CM056816">
    <property type="protein sequence ID" value="KAJ8631873.1"/>
    <property type="molecule type" value="Genomic_DNA"/>
</dbReference>
<accession>A0ACC2LFJ9</accession>
<sequence length="555" mass="60177">MAFSSYGLLSMWCASSSPRVPPTGLGPYHKISRLSLLTSTVFQHPKKRLDESDGQHQRPAISVSFGSSPSSFNSLLRPQPGSGSGGGGGGGGNNNNNGNDRNPFNSGEGWRGGSPYSSLVFLILPFLCRRFRFSLLDTGKGALLALLSLLGCFCHSQSALARSASDGVWEVRGGKWTRVVSDHSNDAFLLADPLKAAATGPSFIFSPWRRCQPNQRCTRHSGFTLCCWIGKRCNSNSSSCELDLLENIAYGLELLTPAFPCHFVLIGAAAGAGRSAAALIQAATRSCFYAGFAAQRNFAEVIAKGEAQGMVSKSLGIVLGIVLANHIGSSTPLAMSSFIIIASIHMFCNLKSYQSIQLRTLNPYRASLVFSEYLLSGQVPPVEEVNNAEPLFPKLALFSADHMHKVQQVLSAEAKDAAAQIEQRLQIGSRLSEVICSKEDALALFDLFGDEGYMLTEHEGSFCVLLKEKSSPHDMLKSLFHVNYLYWLERNVGIKSRGAVSDCMLGGKLQISLDYVQREFNHIKYDGQLAGWVTEGLIARPLPNRIRPGHTTSAQ</sequence>
<evidence type="ECO:0000313" key="2">
    <source>
        <dbReference type="Proteomes" id="UP001234297"/>
    </source>
</evidence>